<keyword evidence="1" id="KW-0479">Metal-binding</keyword>
<dbReference type="SUPFAM" id="SSF57850">
    <property type="entry name" value="RING/U-box"/>
    <property type="match status" value="1"/>
</dbReference>
<dbReference type="InterPro" id="IPR001841">
    <property type="entry name" value="Znf_RING"/>
</dbReference>
<feature type="region of interest" description="Disordered" evidence="5">
    <location>
        <begin position="142"/>
        <end position="280"/>
    </location>
</feature>
<sequence length="660" mass="71893">MHHPNHHHPHYYQAGASSSGSGTRCPAMRAAAEQRNYQLPTISSSRGSVQYDPVHARAGSRDVWQSRSPQNWRPAAIIPPFAQEATSIDNFPSPTPPNQPQQPPCPMPTMTNAPNIADLYPPQMHPYHQFRPTMHPVPRLLGQPHGFPSSNATQSNTQHTPNRPMHRANAGMPASTPMHSAPPVQISASRPPANPIQTGQATSYFGNENIGPNQPLPNILPHIFAQHDHAAQFSRQTPEPVAQPAGSGGGSGSRPTSHSPPTPASASTASQRTNDQPNRIMNPVEIRRASAAALISGRPRRAGAPRFSGSGDWIGESHAMMFRRGDMSLMEFVESFPGAISDGDGPTNARFLRGNTSGKRIASKKALASLQSVPIEDLPESERTCVICYNEFGLENPEGINEAPLRLPKCKHVFGDHCIKKWFQESDSCPYCRDKVHSELQPTPARRSHPGFRFAPQYQLTPQHLPSYQERGQSQSRDRDASESESSHQSGHSMTGGAADRPSSQFPDPGLNTRSPPGSRRFESALQHGMRIPSSSVTYERRSPPVDDRRRRARHRYHWNGSPPPNSNQTEGGVTAVSPPSGPAYDAFPFQSQLTVADDYFHGLVSPNSDVIPASEYPGLPQIRSGAHVGFPPPPIGPSGNYMSSPGRTGPNQFTSYQQS</sequence>
<dbReference type="CDD" id="cd16448">
    <property type="entry name" value="RING-H2"/>
    <property type="match status" value="1"/>
</dbReference>
<evidence type="ECO:0000313" key="7">
    <source>
        <dbReference type="EMBL" id="GAP90266.2"/>
    </source>
</evidence>
<keyword evidence="2 4" id="KW-0863">Zinc-finger</keyword>
<feature type="compositionally biased region" description="Polar residues" evidence="5">
    <location>
        <begin position="195"/>
        <end position="212"/>
    </location>
</feature>
<gene>
    <name evidence="7" type="ORF">SAMD00023353_4600120</name>
</gene>
<name>A0A1W2TPE3_ROSNE</name>
<feature type="domain" description="RING-type" evidence="6">
    <location>
        <begin position="385"/>
        <end position="433"/>
    </location>
</feature>
<evidence type="ECO:0000256" key="5">
    <source>
        <dbReference type="SAM" id="MobiDB-lite"/>
    </source>
</evidence>
<evidence type="ECO:0000256" key="3">
    <source>
        <dbReference type="ARBA" id="ARBA00022833"/>
    </source>
</evidence>
<dbReference type="GO" id="GO:0008270">
    <property type="term" value="F:zinc ion binding"/>
    <property type="evidence" value="ECO:0007669"/>
    <property type="project" value="UniProtKB-KW"/>
</dbReference>
<keyword evidence="3" id="KW-0862">Zinc</keyword>
<feature type="compositionally biased region" description="Polar residues" evidence="5">
    <location>
        <begin position="502"/>
        <end position="516"/>
    </location>
</feature>
<evidence type="ECO:0000256" key="1">
    <source>
        <dbReference type="ARBA" id="ARBA00022723"/>
    </source>
</evidence>
<feature type="compositionally biased region" description="Basic and acidic residues" evidence="5">
    <location>
        <begin position="476"/>
        <end position="486"/>
    </location>
</feature>
<dbReference type="OrthoDB" id="8062037at2759"/>
<dbReference type="GO" id="GO:0044695">
    <property type="term" value="C:Dsc E3 ubiquitin ligase complex"/>
    <property type="evidence" value="ECO:0007669"/>
    <property type="project" value="TreeGrafter"/>
</dbReference>
<feature type="compositionally biased region" description="Pro residues" evidence="5">
    <location>
        <begin position="93"/>
        <end position="105"/>
    </location>
</feature>
<feature type="compositionally biased region" description="Basic and acidic residues" evidence="5">
    <location>
        <begin position="539"/>
        <end position="550"/>
    </location>
</feature>
<evidence type="ECO:0000313" key="8">
    <source>
        <dbReference type="Proteomes" id="UP000054516"/>
    </source>
</evidence>
<dbReference type="InterPro" id="IPR050731">
    <property type="entry name" value="HRD1_E3_ubiq-ligases"/>
</dbReference>
<evidence type="ECO:0000256" key="4">
    <source>
        <dbReference type="PROSITE-ProRule" id="PRU00175"/>
    </source>
</evidence>
<keyword evidence="8" id="KW-1185">Reference proteome</keyword>
<dbReference type="SMART" id="SM00184">
    <property type="entry name" value="RING"/>
    <property type="match status" value="1"/>
</dbReference>
<dbReference type="GO" id="GO:0012505">
    <property type="term" value="C:endomembrane system"/>
    <property type="evidence" value="ECO:0007669"/>
    <property type="project" value="TreeGrafter"/>
</dbReference>
<dbReference type="Pfam" id="PF13639">
    <property type="entry name" value="zf-RING_2"/>
    <property type="match status" value="1"/>
</dbReference>
<dbReference type="PROSITE" id="PS50089">
    <property type="entry name" value="ZF_RING_2"/>
    <property type="match status" value="1"/>
</dbReference>
<dbReference type="STRING" id="77044.A0A1W2TPE3"/>
<dbReference type="Gene3D" id="3.30.40.10">
    <property type="entry name" value="Zinc/RING finger domain, C3HC4 (zinc finger)"/>
    <property type="match status" value="1"/>
</dbReference>
<evidence type="ECO:0000259" key="6">
    <source>
        <dbReference type="PROSITE" id="PS50089"/>
    </source>
</evidence>
<feature type="region of interest" description="Disordered" evidence="5">
    <location>
        <begin position="623"/>
        <end position="660"/>
    </location>
</feature>
<feature type="region of interest" description="Disordered" evidence="5">
    <location>
        <begin position="461"/>
        <end position="579"/>
    </location>
</feature>
<feature type="compositionally biased region" description="Basic residues" evidence="5">
    <location>
        <begin position="1"/>
        <end position="10"/>
    </location>
</feature>
<protein>
    <submittedName>
        <fullName evidence="7">Putative zinc finger protein atl6</fullName>
    </submittedName>
</protein>
<dbReference type="InterPro" id="IPR013083">
    <property type="entry name" value="Znf_RING/FYVE/PHD"/>
</dbReference>
<dbReference type="PANTHER" id="PTHR22763:SF162">
    <property type="entry name" value="TRANSMEMBRANE E3 UBIQUITIN-PROTEIN LIGASE 1"/>
    <property type="match status" value="1"/>
</dbReference>
<dbReference type="Proteomes" id="UP000054516">
    <property type="component" value="Unassembled WGS sequence"/>
</dbReference>
<dbReference type="EMBL" id="DF977491">
    <property type="protein sequence ID" value="GAP90266.2"/>
    <property type="molecule type" value="Genomic_DNA"/>
</dbReference>
<organism evidence="7">
    <name type="scientific">Rosellinia necatrix</name>
    <name type="common">White root-rot fungus</name>
    <dbReference type="NCBI Taxonomy" id="77044"/>
    <lineage>
        <taxon>Eukaryota</taxon>
        <taxon>Fungi</taxon>
        <taxon>Dikarya</taxon>
        <taxon>Ascomycota</taxon>
        <taxon>Pezizomycotina</taxon>
        <taxon>Sordariomycetes</taxon>
        <taxon>Xylariomycetidae</taxon>
        <taxon>Xylariales</taxon>
        <taxon>Xylariaceae</taxon>
        <taxon>Rosellinia</taxon>
    </lineage>
</organism>
<reference evidence="7" key="1">
    <citation type="submission" date="2016-03" db="EMBL/GenBank/DDBJ databases">
        <title>Draft genome sequence of Rosellinia necatrix.</title>
        <authorList>
            <person name="Kanematsu S."/>
        </authorList>
    </citation>
    <scope>NUCLEOTIDE SEQUENCE [LARGE SCALE GENOMIC DNA]</scope>
    <source>
        <strain evidence="7">W97</strain>
    </source>
</reference>
<feature type="compositionally biased region" description="Polar residues" evidence="5">
    <location>
        <begin position="148"/>
        <end position="161"/>
    </location>
</feature>
<feature type="compositionally biased region" description="Polar residues" evidence="5">
    <location>
        <begin position="461"/>
        <end position="472"/>
    </location>
</feature>
<evidence type="ECO:0000256" key="2">
    <source>
        <dbReference type="ARBA" id="ARBA00022771"/>
    </source>
</evidence>
<dbReference type="PANTHER" id="PTHR22763">
    <property type="entry name" value="RING ZINC FINGER PROTEIN"/>
    <property type="match status" value="1"/>
</dbReference>
<proteinExistence type="predicted"/>
<feature type="region of interest" description="Disordered" evidence="5">
    <location>
        <begin position="86"/>
        <end position="105"/>
    </location>
</feature>
<dbReference type="GO" id="GO:0043161">
    <property type="term" value="P:proteasome-mediated ubiquitin-dependent protein catabolic process"/>
    <property type="evidence" value="ECO:0007669"/>
    <property type="project" value="TreeGrafter"/>
</dbReference>
<feature type="compositionally biased region" description="Low complexity" evidence="5">
    <location>
        <begin position="264"/>
        <end position="273"/>
    </location>
</feature>
<dbReference type="OMA" id="MPASHEM"/>
<feature type="compositionally biased region" description="Polar residues" evidence="5">
    <location>
        <begin position="641"/>
        <end position="660"/>
    </location>
</feature>
<dbReference type="AlphaFoldDB" id="A0A1W2TPE3"/>
<accession>A0A1W2TPE3</accession>
<dbReference type="GO" id="GO:0061630">
    <property type="term" value="F:ubiquitin protein ligase activity"/>
    <property type="evidence" value="ECO:0007669"/>
    <property type="project" value="TreeGrafter"/>
</dbReference>
<feature type="region of interest" description="Disordered" evidence="5">
    <location>
        <begin position="1"/>
        <end position="28"/>
    </location>
</feature>